<protein>
    <submittedName>
        <fullName evidence="2">Uncharacterized protein</fullName>
    </submittedName>
</protein>
<gene>
    <name evidence="2" type="ORF">AAF712_014920</name>
</gene>
<feature type="region of interest" description="Disordered" evidence="1">
    <location>
        <begin position="1"/>
        <end position="25"/>
    </location>
</feature>
<keyword evidence="3" id="KW-1185">Reference proteome</keyword>
<dbReference type="Proteomes" id="UP001437256">
    <property type="component" value="Unassembled WGS sequence"/>
</dbReference>
<reference evidence="2 3" key="1">
    <citation type="submission" date="2024-05" db="EMBL/GenBank/DDBJ databases">
        <title>A draft genome resource for the thread blight pathogen Marasmius tenuissimus strain MS-2.</title>
        <authorList>
            <person name="Yulfo-Soto G.E."/>
            <person name="Baruah I.K."/>
            <person name="Amoako-Attah I."/>
            <person name="Bukari Y."/>
            <person name="Meinhardt L.W."/>
            <person name="Bailey B.A."/>
            <person name="Cohen S.P."/>
        </authorList>
    </citation>
    <scope>NUCLEOTIDE SEQUENCE [LARGE SCALE GENOMIC DNA]</scope>
    <source>
        <strain evidence="2 3">MS-2</strain>
    </source>
</reference>
<evidence type="ECO:0000256" key="1">
    <source>
        <dbReference type="SAM" id="MobiDB-lite"/>
    </source>
</evidence>
<comment type="caution">
    <text evidence="2">The sequence shown here is derived from an EMBL/GenBank/DDBJ whole genome shotgun (WGS) entry which is preliminary data.</text>
</comment>
<dbReference type="EMBL" id="JBBXMP010000320">
    <property type="protein sequence ID" value="KAL0058409.1"/>
    <property type="molecule type" value="Genomic_DNA"/>
</dbReference>
<sequence>MPPSPHNQRQPAGSAEEASTGSQTRSVRGMINCALLELRPTLLKLDESTGSLVASLKSAWSRNEPGTSGLSADTAVGTDKIKTILQLRVELGSFMRTTETVIDQIISVCDCALHAMEEGDVGYLVPSVDILWSKPTGEFFRTTNGSSLTTLREAIQYVHDEMMQLFGEVEGWISALQELSQTTRDLRRFIDVPNPTTPLALVPYNDTEEMRKVLTDRCTQTEDMVALTIIALQSFERRLKMVLEPTESRGEVTYIDARLVRLGLKKMKEVRQKLIPLKDQDRGVLSVEIPDPMPNSHE</sequence>
<accession>A0ABR2ZBT5</accession>
<name>A0ABR2ZBT5_9AGAR</name>
<evidence type="ECO:0000313" key="3">
    <source>
        <dbReference type="Proteomes" id="UP001437256"/>
    </source>
</evidence>
<evidence type="ECO:0000313" key="2">
    <source>
        <dbReference type="EMBL" id="KAL0058409.1"/>
    </source>
</evidence>
<organism evidence="2 3">
    <name type="scientific">Marasmius tenuissimus</name>
    <dbReference type="NCBI Taxonomy" id="585030"/>
    <lineage>
        <taxon>Eukaryota</taxon>
        <taxon>Fungi</taxon>
        <taxon>Dikarya</taxon>
        <taxon>Basidiomycota</taxon>
        <taxon>Agaricomycotina</taxon>
        <taxon>Agaricomycetes</taxon>
        <taxon>Agaricomycetidae</taxon>
        <taxon>Agaricales</taxon>
        <taxon>Marasmiineae</taxon>
        <taxon>Marasmiaceae</taxon>
        <taxon>Marasmius</taxon>
    </lineage>
</organism>
<proteinExistence type="predicted"/>